<dbReference type="PANTHER" id="PTHR11487:SF0">
    <property type="entry name" value="S-ACYL FATTY ACID SYNTHASE THIOESTERASE, MEDIUM CHAIN"/>
    <property type="match status" value="1"/>
</dbReference>
<gene>
    <name evidence="4" type="ORF">D7318_20150</name>
    <name evidence="3" type="ORF">D7319_20685</name>
</gene>
<accession>A0A3A9W316</accession>
<evidence type="ECO:0000259" key="2">
    <source>
        <dbReference type="Pfam" id="PF00975"/>
    </source>
</evidence>
<dbReference type="SUPFAM" id="SSF53474">
    <property type="entry name" value="alpha/beta-Hydrolases"/>
    <property type="match status" value="1"/>
</dbReference>
<sequence length="292" mass="31658">MIGHDSPGPSRTTVPFPRVLDKVSWRSHMLTFAQATRTPYLPQAPDLRAPLRLFCFHHAGGTAAVFSGWQRLIGDGISVVPVQLPGRAERSGEPRPGGLPELVARLDTELDPWLGAPHAFYGHSVGGLVAHALARHRAAAARSVPERLVVGGCFAPHRPHVARAVTELGERDLARWLVRLGGVSAALLEYPQWLRAAVALTRDDLALAAHADPGPLDPLPCPVDVFTGENDPQAREGEPHEWARYTSGEFCARWFPGGHFFPWDAPAAFLDHLGARLTAGRRTERAGVATAR</sequence>
<evidence type="ECO:0000313" key="4">
    <source>
        <dbReference type="EMBL" id="RKN19441.1"/>
    </source>
</evidence>
<dbReference type="InterPro" id="IPR029058">
    <property type="entry name" value="AB_hydrolase_fold"/>
</dbReference>
<feature type="domain" description="Thioesterase" evidence="2">
    <location>
        <begin position="52"/>
        <end position="276"/>
    </location>
</feature>
<dbReference type="AlphaFoldDB" id="A0A3A9W316"/>
<protein>
    <submittedName>
        <fullName evidence="3">Thioesterase</fullName>
    </submittedName>
</protein>
<dbReference type="InterPro" id="IPR012223">
    <property type="entry name" value="TEII"/>
</dbReference>
<name>A0A3A9W316_9ACTN</name>
<reference evidence="5 6" key="1">
    <citation type="submission" date="2018-09" db="EMBL/GenBank/DDBJ databases">
        <title>Streptomyces sp. nov. DS1-2, an endophytic actinomycete isolated from roots of Dendrobium scabrilingue.</title>
        <authorList>
            <person name="Kuncharoen N."/>
            <person name="Kudo T."/>
            <person name="Ohkuma M."/>
            <person name="Yuki M."/>
            <person name="Tanasupawat S."/>
        </authorList>
    </citation>
    <scope>NUCLEOTIDE SEQUENCE [LARGE SCALE GENOMIC DNA]</scope>
    <source>
        <strain evidence="3 6">AZ1-7</strain>
        <strain evidence="4 5">DS1-2</strain>
    </source>
</reference>
<dbReference type="Proteomes" id="UP000268652">
    <property type="component" value="Unassembled WGS sequence"/>
</dbReference>
<keyword evidence="5" id="KW-1185">Reference proteome</keyword>
<dbReference type="Gene3D" id="3.40.50.1820">
    <property type="entry name" value="alpha/beta hydrolase"/>
    <property type="match status" value="1"/>
</dbReference>
<dbReference type="EMBL" id="RBDX01000018">
    <property type="protein sequence ID" value="RKN06823.1"/>
    <property type="molecule type" value="Genomic_DNA"/>
</dbReference>
<comment type="similarity">
    <text evidence="1">Belongs to the thioesterase family.</text>
</comment>
<organism evidence="3 6">
    <name type="scientific">Streptomyces radicis</name>
    <dbReference type="NCBI Taxonomy" id="1750517"/>
    <lineage>
        <taxon>Bacteria</taxon>
        <taxon>Bacillati</taxon>
        <taxon>Actinomycetota</taxon>
        <taxon>Actinomycetes</taxon>
        <taxon>Kitasatosporales</taxon>
        <taxon>Streptomycetaceae</taxon>
        <taxon>Streptomyces</taxon>
    </lineage>
</organism>
<dbReference type="EMBL" id="RBDY01000016">
    <property type="protein sequence ID" value="RKN19441.1"/>
    <property type="molecule type" value="Genomic_DNA"/>
</dbReference>
<dbReference type="Proteomes" id="UP000275024">
    <property type="component" value="Unassembled WGS sequence"/>
</dbReference>
<dbReference type="PANTHER" id="PTHR11487">
    <property type="entry name" value="THIOESTERASE"/>
    <property type="match status" value="1"/>
</dbReference>
<dbReference type="Pfam" id="PF00975">
    <property type="entry name" value="Thioesterase"/>
    <property type="match status" value="1"/>
</dbReference>
<comment type="caution">
    <text evidence="3">The sequence shown here is derived from an EMBL/GenBank/DDBJ whole genome shotgun (WGS) entry which is preliminary data.</text>
</comment>
<evidence type="ECO:0000256" key="1">
    <source>
        <dbReference type="ARBA" id="ARBA00007169"/>
    </source>
</evidence>
<dbReference type="OrthoDB" id="8480037at2"/>
<dbReference type="GO" id="GO:0008610">
    <property type="term" value="P:lipid biosynthetic process"/>
    <property type="evidence" value="ECO:0007669"/>
    <property type="project" value="TreeGrafter"/>
</dbReference>
<dbReference type="InterPro" id="IPR001031">
    <property type="entry name" value="Thioesterase"/>
</dbReference>
<evidence type="ECO:0000313" key="5">
    <source>
        <dbReference type="Proteomes" id="UP000268652"/>
    </source>
</evidence>
<evidence type="ECO:0000313" key="3">
    <source>
        <dbReference type="EMBL" id="RKN06823.1"/>
    </source>
</evidence>
<evidence type="ECO:0000313" key="6">
    <source>
        <dbReference type="Proteomes" id="UP000275024"/>
    </source>
</evidence>
<proteinExistence type="inferred from homology"/>